<evidence type="ECO:0000256" key="3">
    <source>
        <dbReference type="ARBA" id="ARBA00023015"/>
    </source>
</evidence>
<organism evidence="6 7">
    <name type="scientific">Phtheirospermum japonicum</name>
    <dbReference type="NCBI Taxonomy" id="374723"/>
    <lineage>
        <taxon>Eukaryota</taxon>
        <taxon>Viridiplantae</taxon>
        <taxon>Streptophyta</taxon>
        <taxon>Embryophyta</taxon>
        <taxon>Tracheophyta</taxon>
        <taxon>Spermatophyta</taxon>
        <taxon>Magnoliopsida</taxon>
        <taxon>eudicotyledons</taxon>
        <taxon>Gunneridae</taxon>
        <taxon>Pentapetalae</taxon>
        <taxon>asterids</taxon>
        <taxon>lamiids</taxon>
        <taxon>Lamiales</taxon>
        <taxon>Orobanchaceae</taxon>
        <taxon>Orobanchaceae incertae sedis</taxon>
        <taxon>Phtheirospermum</taxon>
    </lineage>
</organism>
<gene>
    <name evidence="6" type="ORF">PHJA_001989000</name>
</gene>
<proteinExistence type="inferred from homology"/>
<dbReference type="PANTHER" id="PTHR13114">
    <property type="entry name" value="MEDIATOR OF RNA POLYMERASE II TRANSCRIPTION SUBUNIT 17"/>
    <property type="match status" value="1"/>
</dbReference>
<evidence type="ECO:0000313" key="6">
    <source>
        <dbReference type="EMBL" id="GFP98451.1"/>
    </source>
</evidence>
<evidence type="ECO:0000256" key="4">
    <source>
        <dbReference type="ARBA" id="ARBA00023163"/>
    </source>
</evidence>
<dbReference type="AlphaFoldDB" id="A0A830CW07"/>
<sequence length="683" mass="76355">MDGDLEISLDKLPIKRLETIEENGFERFPTDVGYDEKRLNLIRRIDFAWAVEREDTGKKRKAEGSSAKEGTTTNQQQWQWQGLVENLQLAHQELSVIIDLINTVEANDAVTVAGMTRPKQLPNEHLSDLAVSTATKLQSFRSLGKYFKQSAKGLEEKIAREARFYGALIRLQQNWKIKRHRLVAAASGNEGFYIDLFDNSLYETTVVFRPSSMSTIPVEHDSAGMLAVNLPRKSCHTLQFEFLGFTSAYNFRKSGETNTLAVTKDSSKEPGKEHASDDERVKEMHLTLREVHRAIHDEQVFDLVNREACNPSLCVNLTGIKENFLRLSIGQGASVSVSLVSTGQDDQTVGASDTNTKDTEYVHLGSFVGAKFGEGPDKANKLGIPNQLGFEIYLRQLFHEYVFVKAKNKSMSSSRSQIPAQPLKDNSNILSHFCMSLAHRIFSNKVLFVLENLVYRTPYVDLISHPTWHSRTSSWTLSMKIPQSILNAGRQMQTPGVGTLESVRSQFWTKVAVVDDSISVEGEGAPNVVGLFKGKSEGVASQIIQWLHEESLTVGIKADRDFLSLAFELDQGEIVRLVAHVDPDDPEGCISWWLSMDDGRTRDHKLRSDMSYDESETRRFLGYLSLDVSIAFTEAFGLALISLTMNPRTSEASRRSKNIQGEGPNWILIAGSALLSTLSVRLG</sequence>
<name>A0A830CW07_9LAMI</name>
<keyword evidence="3" id="KW-0805">Transcription regulation</keyword>
<comment type="caution">
    <text evidence="6">The sequence shown here is derived from an EMBL/GenBank/DDBJ whole genome shotgun (WGS) entry which is preliminary data.</text>
</comment>
<comment type="similarity">
    <text evidence="2">Belongs to the Mediator complex subunit 17 family.</text>
</comment>
<evidence type="ECO:0000313" key="7">
    <source>
        <dbReference type="Proteomes" id="UP000653305"/>
    </source>
</evidence>
<keyword evidence="7" id="KW-1185">Reference proteome</keyword>
<evidence type="ECO:0000256" key="2">
    <source>
        <dbReference type="ARBA" id="ARBA00005635"/>
    </source>
</evidence>
<comment type="subcellular location">
    <subcellularLocation>
        <location evidence="1">Nucleus</location>
    </subcellularLocation>
</comment>
<dbReference type="GO" id="GO:0003712">
    <property type="term" value="F:transcription coregulator activity"/>
    <property type="evidence" value="ECO:0007669"/>
    <property type="project" value="InterPro"/>
</dbReference>
<dbReference type="PANTHER" id="PTHR13114:SF7">
    <property type="entry name" value="MEDIATOR OF RNA POLYMERASE II TRANSCRIPTION SUBUNIT 17"/>
    <property type="match status" value="1"/>
</dbReference>
<keyword evidence="4" id="KW-0804">Transcription</keyword>
<accession>A0A830CW07</accession>
<dbReference type="InterPro" id="IPR019313">
    <property type="entry name" value="Mediator_Med17"/>
</dbReference>
<dbReference type="GO" id="GO:0006357">
    <property type="term" value="P:regulation of transcription by RNA polymerase II"/>
    <property type="evidence" value="ECO:0007669"/>
    <property type="project" value="InterPro"/>
</dbReference>
<dbReference type="GO" id="GO:0016592">
    <property type="term" value="C:mediator complex"/>
    <property type="evidence" value="ECO:0007669"/>
    <property type="project" value="InterPro"/>
</dbReference>
<evidence type="ECO:0000256" key="1">
    <source>
        <dbReference type="ARBA" id="ARBA00004123"/>
    </source>
</evidence>
<dbReference type="OrthoDB" id="2020583at2759"/>
<keyword evidence="5" id="KW-0539">Nucleus</keyword>
<reference evidence="6" key="1">
    <citation type="submission" date="2020-07" db="EMBL/GenBank/DDBJ databases">
        <title>Ethylene signaling mediates host invasion by parasitic plants.</title>
        <authorList>
            <person name="Yoshida S."/>
        </authorList>
    </citation>
    <scope>NUCLEOTIDE SEQUENCE</scope>
    <source>
        <strain evidence="6">Okayama</strain>
    </source>
</reference>
<evidence type="ECO:0000256" key="5">
    <source>
        <dbReference type="ARBA" id="ARBA00023242"/>
    </source>
</evidence>
<dbReference type="EMBL" id="BMAC01000527">
    <property type="protein sequence ID" value="GFP98451.1"/>
    <property type="molecule type" value="Genomic_DNA"/>
</dbReference>
<dbReference type="GO" id="GO:0070847">
    <property type="term" value="C:core mediator complex"/>
    <property type="evidence" value="ECO:0007669"/>
    <property type="project" value="TreeGrafter"/>
</dbReference>
<dbReference type="Proteomes" id="UP000653305">
    <property type="component" value="Unassembled WGS sequence"/>
</dbReference>
<protein>
    <submittedName>
        <fullName evidence="6">Mediator of RNA polymerase ii transcription subunit 17</fullName>
    </submittedName>
</protein>